<sequence>MVGGLAIFQRAARYLATRMLCGWFALVTIIASVAIAPAGAVEIADVLGRKVTLDAPASRIVMGAGRQLPVLGLLHPDPASLVVGWRGDFKLDGAQYGAWAEKFPHIDAITVLGGNAANGLPVETIVQLQPDLVVLDLYDSSAAATRRSMDLLEQLEIPVLVVDFFSHPLENALPSLRMLGQAIGAEDRAEAFVAFYNSRLERVKSRLASDDLRPPGVFMHVHAGGMPCCPSPGRGVFNDMIALAKGRNVALDHISGLYGDISLEQLIVDDPEIYIATGGAHLAARGGLVLGPGVTREEADASFAKLLATPGLSQLTAVKEGNAFALWHMFNDTPAHIAMIEFLAKLLHPELFADIDPQATIDAINREFLPVPMSGTYWIGR</sequence>
<feature type="domain" description="Fe/B12 periplasmic-binding" evidence="1">
    <location>
        <begin position="49"/>
        <end position="355"/>
    </location>
</feature>
<evidence type="ECO:0000313" key="3">
    <source>
        <dbReference type="Proteomes" id="UP001342418"/>
    </source>
</evidence>
<protein>
    <submittedName>
        <fullName evidence="2">Vitamin B12-binding protein</fullName>
    </submittedName>
</protein>
<dbReference type="PROSITE" id="PS50983">
    <property type="entry name" value="FE_B12_PBP"/>
    <property type="match status" value="1"/>
</dbReference>
<name>A0ABY5MMY9_9HYPH</name>
<proteinExistence type="predicted"/>
<evidence type="ECO:0000313" key="2">
    <source>
        <dbReference type="EMBL" id="UUP18445.1"/>
    </source>
</evidence>
<organism evidence="2 3">
    <name type="scientific">Nitratireductor thuwali</name>
    <dbReference type="NCBI Taxonomy" id="2267699"/>
    <lineage>
        <taxon>Bacteria</taxon>
        <taxon>Pseudomonadati</taxon>
        <taxon>Pseudomonadota</taxon>
        <taxon>Alphaproteobacteria</taxon>
        <taxon>Hyphomicrobiales</taxon>
        <taxon>Phyllobacteriaceae</taxon>
        <taxon>Nitratireductor</taxon>
    </lineage>
</organism>
<accession>A0ABY5MMY9</accession>
<gene>
    <name evidence="2" type="primary">btuF_2</name>
    <name evidence="2" type="ORF">NTH_02927</name>
</gene>
<dbReference type="Pfam" id="PF01497">
    <property type="entry name" value="Peripla_BP_2"/>
    <property type="match status" value="1"/>
</dbReference>
<keyword evidence="3" id="KW-1185">Reference proteome</keyword>
<dbReference type="InterPro" id="IPR050902">
    <property type="entry name" value="ABC_Transporter_SBP"/>
</dbReference>
<evidence type="ECO:0000259" key="1">
    <source>
        <dbReference type="PROSITE" id="PS50983"/>
    </source>
</evidence>
<dbReference type="InterPro" id="IPR002491">
    <property type="entry name" value="ABC_transptr_periplasmic_BD"/>
</dbReference>
<dbReference type="Gene3D" id="3.40.50.1980">
    <property type="entry name" value="Nitrogenase molybdenum iron protein domain"/>
    <property type="match status" value="2"/>
</dbReference>
<dbReference type="Proteomes" id="UP001342418">
    <property type="component" value="Chromosome"/>
</dbReference>
<dbReference type="PANTHER" id="PTHR30535">
    <property type="entry name" value="VITAMIN B12-BINDING PROTEIN"/>
    <property type="match status" value="1"/>
</dbReference>
<dbReference type="SUPFAM" id="SSF53807">
    <property type="entry name" value="Helical backbone' metal receptor"/>
    <property type="match status" value="1"/>
</dbReference>
<reference evidence="2 3" key="1">
    <citation type="submission" date="2018-07" db="EMBL/GenBank/DDBJ databases">
        <title>Genome sequence of Nitratireductor thuwali#1536.</title>
        <authorList>
            <person name="Michoud G."/>
            <person name="Merlino G."/>
            <person name="Sefrji F.O."/>
            <person name="Daffonchio D."/>
        </authorList>
    </citation>
    <scope>NUCLEOTIDE SEQUENCE [LARGE SCALE GENOMIC DNA]</scope>
    <source>
        <strain evidence="3">Nit1536</strain>
    </source>
</reference>
<dbReference type="PANTHER" id="PTHR30535:SF34">
    <property type="entry name" value="MOLYBDATE-BINDING PROTEIN MOLA"/>
    <property type="match status" value="1"/>
</dbReference>
<dbReference type="EMBL" id="CP030941">
    <property type="protein sequence ID" value="UUP18445.1"/>
    <property type="molecule type" value="Genomic_DNA"/>
</dbReference>